<reference evidence="11 12" key="1">
    <citation type="submission" date="2023-03" db="EMBL/GenBank/DDBJ databases">
        <title>Draft assemblies of triclosan tolerant bacteria isolated from returned activated sludge.</title>
        <authorList>
            <person name="Van Hamelsveld S."/>
        </authorList>
    </citation>
    <scope>NUCLEOTIDE SEQUENCE [LARGE SCALE GENOMIC DNA]</scope>
    <source>
        <strain evidence="11 12">GW210010_S58</strain>
    </source>
</reference>
<dbReference type="Gene3D" id="3.30.565.10">
    <property type="entry name" value="Histidine kinase-like ATPase, C-terminal domain"/>
    <property type="match status" value="1"/>
</dbReference>
<feature type="transmembrane region" description="Helical" evidence="9">
    <location>
        <begin position="94"/>
        <end position="110"/>
    </location>
</feature>
<feature type="transmembrane region" description="Helical" evidence="9">
    <location>
        <begin position="68"/>
        <end position="88"/>
    </location>
</feature>
<accession>A0ABT6B2H4</accession>
<dbReference type="PANTHER" id="PTHR42878">
    <property type="entry name" value="TWO-COMPONENT HISTIDINE KINASE"/>
    <property type="match status" value="1"/>
</dbReference>
<sequence>MLEAHNLAMQTAFPGYTFRSKPLIQPLSDMLAQIRRSCGDSFAHLRRVLAKEIHLDVRQPAQVKRIHLMGWLAFIGYPLFYVIWKYWFPQPYESLTLRLLAMVIFAPLILTGNLRDRKWLPAYFFITLTYGLSFLFVYLYLMNHGNLVWSQSLVIAVFILFNFSGWVTGAASLALGTAVAWLVYRYVTPTQASPLEVNWLMELPIIGFTICTVAVLKIDRHILIQEKLDGMTIALCTVAHELRTPIRSIGATALGMGRYLPALIRFYEENETRANTLNLPPGHFALLKDALPRIQLEVDRMNHGIDVLLVNARVGAAQAPADEFPLANAVSEALARYPFEAGQRERVHAEMTEDFAIRADQKLLVMVLFNLLKNALHAIARAGHGEIRLRTERGSRRNRLVFRDTGTGIPQRELASIFKRFHTYPRNEGTGIGLAFCKETLEAWGGRIHCHSVEHEYTEFVL</sequence>
<keyword evidence="5" id="KW-0547">Nucleotide-binding</keyword>
<dbReference type="EMBL" id="JARJLM010000651">
    <property type="protein sequence ID" value="MDF3839087.1"/>
    <property type="molecule type" value="Genomic_DNA"/>
</dbReference>
<feature type="transmembrane region" description="Helical" evidence="9">
    <location>
        <begin position="122"/>
        <end position="141"/>
    </location>
</feature>
<protein>
    <recommendedName>
        <fullName evidence="2">histidine kinase</fullName>
        <ecNumber evidence="2">2.7.13.3</ecNumber>
    </recommendedName>
</protein>
<keyword evidence="9" id="KW-1133">Transmembrane helix</keyword>
<evidence type="ECO:0000313" key="11">
    <source>
        <dbReference type="EMBL" id="MDF3839087.1"/>
    </source>
</evidence>
<evidence type="ECO:0000256" key="9">
    <source>
        <dbReference type="SAM" id="Phobius"/>
    </source>
</evidence>
<keyword evidence="7" id="KW-0067">ATP-binding</keyword>
<proteinExistence type="predicted"/>
<dbReference type="EC" id="2.7.13.3" evidence="2"/>
<dbReference type="Proteomes" id="UP001216674">
    <property type="component" value="Unassembled WGS sequence"/>
</dbReference>
<dbReference type="InterPro" id="IPR003594">
    <property type="entry name" value="HATPase_dom"/>
</dbReference>
<dbReference type="InterPro" id="IPR005467">
    <property type="entry name" value="His_kinase_dom"/>
</dbReference>
<comment type="caution">
    <text evidence="11">The sequence shown here is derived from an EMBL/GenBank/DDBJ whole genome shotgun (WGS) entry which is preliminary data.</text>
</comment>
<evidence type="ECO:0000256" key="4">
    <source>
        <dbReference type="ARBA" id="ARBA00022679"/>
    </source>
</evidence>
<feature type="transmembrane region" description="Helical" evidence="9">
    <location>
        <begin position="199"/>
        <end position="218"/>
    </location>
</feature>
<evidence type="ECO:0000256" key="2">
    <source>
        <dbReference type="ARBA" id="ARBA00012438"/>
    </source>
</evidence>
<keyword evidence="4" id="KW-0808">Transferase</keyword>
<comment type="catalytic activity">
    <reaction evidence="1">
        <text>ATP + protein L-histidine = ADP + protein N-phospho-L-histidine.</text>
        <dbReference type="EC" id="2.7.13.3"/>
    </reaction>
</comment>
<keyword evidence="9" id="KW-0812">Transmembrane</keyword>
<dbReference type="SUPFAM" id="SSF55874">
    <property type="entry name" value="ATPase domain of HSP90 chaperone/DNA topoisomerase II/histidine kinase"/>
    <property type="match status" value="1"/>
</dbReference>
<keyword evidence="3" id="KW-0597">Phosphoprotein</keyword>
<evidence type="ECO:0000256" key="8">
    <source>
        <dbReference type="ARBA" id="ARBA00023012"/>
    </source>
</evidence>
<feature type="domain" description="Histidine kinase" evidence="10">
    <location>
        <begin position="237"/>
        <end position="462"/>
    </location>
</feature>
<evidence type="ECO:0000256" key="6">
    <source>
        <dbReference type="ARBA" id="ARBA00022777"/>
    </source>
</evidence>
<evidence type="ECO:0000313" key="12">
    <source>
        <dbReference type="Proteomes" id="UP001216674"/>
    </source>
</evidence>
<dbReference type="PROSITE" id="PS50109">
    <property type="entry name" value="HIS_KIN"/>
    <property type="match status" value="1"/>
</dbReference>
<keyword evidence="12" id="KW-1185">Reference proteome</keyword>
<name>A0ABT6B2H4_9BURK</name>
<dbReference type="Pfam" id="PF02518">
    <property type="entry name" value="HATPase_c"/>
    <property type="match status" value="1"/>
</dbReference>
<keyword evidence="8" id="KW-0902">Two-component regulatory system</keyword>
<dbReference type="RefSeq" id="WP_276268875.1">
    <property type="nucleotide sequence ID" value="NZ_JARJLM010000651.1"/>
</dbReference>
<evidence type="ECO:0000256" key="7">
    <source>
        <dbReference type="ARBA" id="ARBA00022840"/>
    </source>
</evidence>
<dbReference type="PRINTS" id="PR00344">
    <property type="entry name" value="BCTRLSENSOR"/>
</dbReference>
<evidence type="ECO:0000256" key="3">
    <source>
        <dbReference type="ARBA" id="ARBA00022553"/>
    </source>
</evidence>
<keyword evidence="6 11" id="KW-0418">Kinase</keyword>
<evidence type="ECO:0000256" key="1">
    <source>
        <dbReference type="ARBA" id="ARBA00000085"/>
    </source>
</evidence>
<evidence type="ECO:0000259" key="10">
    <source>
        <dbReference type="PROSITE" id="PS50109"/>
    </source>
</evidence>
<dbReference type="InterPro" id="IPR050351">
    <property type="entry name" value="BphY/WalK/GraS-like"/>
</dbReference>
<dbReference type="PANTHER" id="PTHR42878:SF7">
    <property type="entry name" value="SENSOR HISTIDINE KINASE GLRK"/>
    <property type="match status" value="1"/>
</dbReference>
<dbReference type="InterPro" id="IPR003661">
    <property type="entry name" value="HisK_dim/P_dom"/>
</dbReference>
<feature type="transmembrane region" description="Helical" evidence="9">
    <location>
        <begin position="170"/>
        <end position="187"/>
    </location>
</feature>
<evidence type="ECO:0000256" key="5">
    <source>
        <dbReference type="ARBA" id="ARBA00022741"/>
    </source>
</evidence>
<feature type="non-terminal residue" evidence="11">
    <location>
        <position position="462"/>
    </location>
</feature>
<dbReference type="SMART" id="SM00387">
    <property type="entry name" value="HATPase_c"/>
    <property type="match status" value="1"/>
</dbReference>
<dbReference type="InterPro" id="IPR036890">
    <property type="entry name" value="HATPase_C_sf"/>
</dbReference>
<keyword evidence="9" id="KW-0472">Membrane</keyword>
<organism evidence="11 12">
    <name type="scientific">Cupriavidus basilensis</name>
    <dbReference type="NCBI Taxonomy" id="68895"/>
    <lineage>
        <taxon>Bacteria</taxon>
        <taxon>Pseudomonadati</taxon>
        <taxon>Pseudomonadota</taxon>
        <taxon>Betaproteobacteria</taxon>
        <taxon>Burkholderiales</taxon>
        <taxon>Burkholderiaceae</taxon>
        <taxon>Cupriavidus</taxon>
    </lineage>
</organism>
<dbReference type="GO" id="GO:0016301">
    <property type="term" value="F:kinase activity"/>
    <property type="evidence" value="ECO:0007669"/>
    <property type="project" value="UniProtKB-KW"/>
</dbReference>
<gene>
    <name evidence="11" type="ORF">P3W85_40040</name>
</gene>
<dbReference type="CDD" id="cd00082">
    <property type="entry name" value="HisKA"/>
    <property type="match status" value="1"/>
</dbReference>
<dbReference type="InterPro" id="IPR004358">
    <property type="entry name" value="Sig_transdc_His_kin-like_C"/>
</dbReference>